<dbReference type="Gene3D" id="3.40.50.150">
    <property type="entry name" value="Vaccinia Virus protein VP39"/>
    <property type="match status" value="1"/>
</dbReference>
<sequence length="80" mass="8489">MEVVNANLDVAREQGVDGDDGIDTRVFNGDARQLMTLLPPDCVGQVALVVTSPPYGPSTHEQVSVAPGAGVQKYHHLYGD</sequence>
<dbReference type="InterPro" id="IPR029063">
    <property type="entry name" value="SAM-dependent_MTases_sf"/>
</dbReference>
<evidence type="ECO:0008006" key="3">
    <source>
        <dbReference type="Google" id="ProtNLM"/>
    </source>
</evidence>
<dbReference type="RefSeq" id="WP_373294009.1">
    <property type="nucleotide sequence ID" value="NZ_BMNC01000001.1"/>
</dbReference>
<comment type="caution">
    <text evidence="1">The sequence shown here is derived from an EMBL/GenBank/DDBJ whole genome shotgun (WGS) entry which is preliminary data.</text>
</comment>
<accession>A0ABQ2HAD1</accession>
<keyword evidence="2" id="KW-1185">Reference proteome</keyword>
<proteinExistence type="predicted"/>
<name>A0ABQ2HAD1_9PSEU</name>
<dbReference type="SUPFAM" id="SSF53335">
    <property type="entry name" value="S-adenosyl-L-methionine-dependent methyltransferases"/>
    <property type="match status" value="1"/>
</dbReference>
<organism evidence="1 2">
    <name type="scientific">Lentzea pudingi</name>
    <dbReference type="NCBI Taxonomy" id="1789439"/>
    <lineage>
        <taxon>Bacteria</taxon>
        <taxon>Bacillati</taxon>
        <taxon>Actinomycetota</taxon>
        <taxon>Actinomycetes</taxon>
        <taxon>Pseudonocardiales</taxon>
        <taxon>Pseudonocardiaceae</taxon>
        <taxon>Lentzea</taxon>
    </lineage>
</organism>
<dbReference type="EMBL" id="BMNC01000001">
    <property type="protein sequence ID" value="GGM72993.1"/>
    <property type="molecule type" value="Genomic_DNA"/>
</dbReference>
<evidence type="ECO:0000313" key="2">
    <source>
        <dbReference type="Proteomes" id="UP000597656"/>
    </source>
</evidence>
<gene>
    <name evidence="1" type="ORF">GCM10011609_06030</name>
</gene>
<evidence type="ECO:0000313" key="1">
    <source>
        <dbReference type="EMBL" id="GGM72993.1"/>
    </source>
</evidence>
<dbReference type="Proteomes" id="UP000597656">
    <property type="component" value="Unassembled WGS sequence"/>
</dbReference>
<reference evidence="2" key="1">
    <citation type="journal article" date="2019" name="Int. J. Syst. Evol. Microbiol.">
        <title>The Global Catalogue of Microorganisms (GCM) 10K type strain sequencing project: providing services to taxonomists for standard genome sequencing and annotation.</title>
        <authorList>
            <consortium name="The Broad Institute Genomics Platform"/>
            <consortium name="The Broad Institute Genome Sequencing Center for Infectious Disease"/>
            <person name="Wu L."/>
            <person name="Ma J."/>
        </authorList>
    </citation>
    <scope>NUCLEOTIDE SEQUENCE [LARGE SCALE GENOMIC DNA]</scope>
    <source>
        <strain evidence="2">CGMCC 4.7319</strain>
    </source>
</reference>
<protein>
    <recommendedName>
        <fullName evidence="3">Site-specific DNA-methyltransferase (cytosine-N(4)-specific)</fullName>
    </recommendedName>
</protein>